<dbReference type="InterPro" id="IPR007055">
    <property type="entry name" value="BON_dom"/>
</dbReference>
<gene>
    <name evidence="3" type="ORF">CAL28_15220</name>
</gene>
<dbReference type="AlphaFoldDB" id="A0A261UFQ1"/>
<name>A0A261UFQ1_9BORD</name>
<feature type="domain" description="BON" evidence="2">
    <location>
        <begin position="2"/>
        <end position="70"/>
    </location>
</feature>
<dbReference type="Gene3D" id="3.30.1340.30">
    <property type="match status" value="3"/>
</dbReference>
<dbReference type="PROSITE" id="PS50914">
    <property type="entry name" value="BON"/>
    <property type="match status" value="3"/>
</dbReference>
<reference evidence="4" key="1">
    <citation type="submission" date="2017-05" db="EMBL/GenBank/DDBJ databases">
        <title>Complete and WGS of Bordetella genogroups.</title>
        <authorList>
            <person name="Spilker T."/>
            <person name="Lipuma J."/>
        </authorList>
    </citation>
    <scope>NUCLEOTIDE SEQUENCE [LARGE SCALE GENOMIC DNA]</scope>
    <source>
        <strain evidence="4">AU8856</strain>
    </source>
</reference>
<evidence type="ECO:0000313" key="3">
    <source>
        <dbReference type="EMBL" id="OZI60734.1"/>
    </source>
</evidence>
<keyword evidence="3" id="KW-0808">Transferase</keyword>
<evidence type="ECO:0000313" key="4">
    <source>
        <dbReference type="Proteomes" id="UP000215767"/>
    </source>
</evidence>
<dbReference type="Pfam" id="PF04972">
    <property type="entry name" value="BON"/>
    <property type="match status" value="3"/>
</dbReference>
<sequence length="215" mass="23413">MNDAELRKRVLEELEFDPSLDAAHIGVAVEDGIATLTGHVSAYAQKYNAERAAQRVKGVRGIAQEIEVRPPTASPTDDDQLAKRALDLIAWDASLPADAVKVKVERGWVTLSGEVEWHHQRMGCESAVRRLAGVTGVSNLIELRHRVQSGDIRASVDQALRRSAEVEAGNIRLHVNGGEVTLSGTTRSWHERNAVQRAAWAVPGVTSVVNHLTVV</sequence>
<feature type="domain" description="BON" evidence="2">
    <location>
        <begin position="148"/>
        <end position="215"/>
    </location>
</feature>
<dbReference type="PANTHER" id="PTHR34606:SF4">
    <property type="entry name" value="OUTER MEMBRANE LIPOPROTEIN DOLP"/>
    <property type="match status" value="1"/>
</dbReference>
<dbReference type="EMBL" id="NEVS01000004">
    <property type="protein sequence ID" value="OZI60734.1"/>
    <property type="molecule type" value="Genomic_DNA"/>
</dbReference>
<evidence type="ECO:0000256" key="1">
    <source>
        <dbReference type="ARBA" id="ARBA00022729"/>
    </source>
</evidence>
<dbReference type="RefSeq" id="WP_094842140.1">
    <property type="nucleotide sequence ID" value="NZ_NEVS01000004.1"/>
</dbReference>
<dbReference type="SMART" id="SM00749">
    <property type="entry name" value="BON"/>
    <property type="match status" value="3"/>
</dbReference>
<dbReference type="Proteomes" id="UP000215767">
    <property type="component" value="Unassembled WGS sequence"/>
</dbReference>
<keyword evidence="4" id="KW-1185">Reference proteome</keyword>
<dbReference type="OrthoDB" id="870892at2"/>
<evidence type="ECO:0000259" key="2">
    <source>
        <dbReference type="PROSITE" id="PS50914"/>
    </source>
</evidence>
<comment type="caution">
    <text evidence="3">The sequence shown here is derived from an EMBL/GenBank/DDBJ whole genome shotgun (WGS) entry which is preliminary data.</text>
</comment>
<dbReference type="InterPro" id="IPR014004">
    <property type="entry name" value="Transpt-assoc_nodulatn_dom_bac"/>
</dbReference>
<dbReference type="PANTHER" id="PTHR34606">
    <property type="entry name" value="BON DOMAIN-CONTAINING PROTEIN"/>
    <property type="match status" value="1"/>
</dbReference>
<dbReference type="GO" id="GO:0008483">
    <property type="term" value="F:transaminase activity"/>
    <property type="evidence" value="ECO:0007669"/>
    <property type="project" value="UniProtKB-KW"/>
</dbReference>
<organism evidence="3 4">
    <name type="scientific">Bordetella genomosp. 11</name>
    <dbReference type="NCBI Taxonomy" id="1416808"/>
    <lineage>
        <taxon>Bacteria</taxon>
        <taxon>Pseudomonadati</taxon>
        <taxon>Pseudomonadota</taxon>
        <taxon>Betaproteobacteria</taxon>
        <taxon>Burkholderiales</taxon>
        <taxon>Alcaligenaceae</taxon>
        <taxon>Bordetella</taxon>
    </lineage>
</organism>
<keyword evidence="1" id="KW-0732">Signal</keyword>
<proteinExistence type="predicted"/>
<dbReference type="InterPro" id="IPR051686">
    <property type="entry name" value="Lipoprotein_DolP"/>
</dbReference>
<keyword evidence="3" id="KW-0032">Aminotransferase</keyword>
<accession>A0A261UFQ1</accession>
<feature type="domain" description="BON" evidence="2">
    <location>
        <begin position="77"/>
        <end position="145"/>
    </location>
</feature>
<protein>
    <submittedName>
        <fullName evidence="3">Ornithine aminotransferase</fullName>
    </submittedName>
</protein>